<accession>A0A0R1WI46</accession>
<organism evidence="2 3">
    <name type="scientific">Companilactobacillus nantensis DSM 16982</name>
    <dbReference type="NCBI Taxonomy" id="1423774"/>
    <lineage>
        <taxon>Bacteria</taxon>
        <taxon>Bacillati</taxon>
        <taxon>Bacillota</taxon>
        <taxon>Bacilli</taxon>
        <taxon>Lactobacillales</taxon>
        <taxon>Lactobacillaceae</taxon>
        <taxon>Companilactobacillus</taxon>
    </lineage>
</organism>
<dbReference type="Gene3D" id="2.60.120.200">
    <property type="match status" value="1"/>
</dbReference>
<gene>
    <name evidence="2" type="ORF">FD31_GL002529</name>
</gene>
<evidence type="ECO:0000313" key="2">
    <source>
        <dbReference type="EMBL" id="KRM17544.1"/>
    </source>
</evidence>
<dbReference type="EMBL" id="AZFV01000008">
    <property type="protein sequence ID" value="KRM17544.1"/>
    <property type="molecule type" value="Genomic_DNA"/>
</dbReference>
<dbReference type="AlphaFoldDB" id="A0A0R1WI46"/>
<keyword evidence="3" id="KW-1185">Reference proteome</keyword>
<dbReference type="Proteomes" id="UP000051302">
    <property type="component" value="Unassembled WGS sequence"/>
</dbReference>
<dbReference type="InterPro" id="IPR013320">
    <property type="entry name" value="ConA-like_dom_sf"/>
</dbReference>
<dbReference type="PATRIC" id="fig|1423774.3.peg.2628"/>
<comment type="caution">
    <text evidence="2">The sequence shown here is derived from an EMBL/GenBank/DDBJ whole genome shotgun (WGS) entry which is preliminary data.</text>
</comment>
<feature type="region of interest" description="Disordered" evidence="1">
    <location>
        <begin position="197"/>
        <end position="221"/>
    </location>
</feature>
<reference evidence="2 3" key="1">
    <citation type="journal article" date="2015" name="Genome Announc.">
        <title>Expanding the biotechnology potential of lactobacilli through comparative genomics of 213 strains and associated genera.</title>
        <authorList>
            <person name="Sun Z."/>
            <person name="Harris H.M."/>
            <person name="McCann A."/>
            <person name="Guo C."/>
            <person name="Argimon S."/>
            <person name="Zhang W."/>
            <person name="Yang X."/>
            <person name="Jeffery I.B."/>
            <person name="Cooney J.C."/>
            <person name="Kagawa T.F."/>
            <person name="Liu W."/>
            <person name="Song Y."/>
            <person name="Salvetti E."/>
            <person name="Wrobel A."/>
            <person name="Rasinkangas P."/>
            <person name="Parkhill J."/>
            <person name="Rea M.C."/>
            <person name="O'Sullivan O."/>
            <person name="Ritari J."/>
            <person name="Douillard F.P."/>
            <person name="Paul Ross R."/>
            <person name="Yang R."/>
            <person name="Briner A.E."/>
            <person name="Felis G.E."/>
            <person name="de Vos W.M."/>
            <person name="Barrangou R."/>
            <person name="Klaenhammer T.R."/>
            <person name="Caufield P.W."/>
            <person name="Cui Y."/>
            <person name="Zhang H."/>
            <person name="O'Toole P.W."/>
        </authorList>
    </citation>
    <scope>NUCLEOTIDE SEQUENCE [LARGE SCALE GENOMIC DNA]</scope>
    <source>
        <strain evidence="2 3">DSM 16982</strain>
    </source>
</reference>
<proteinExistence type="predicted"/>
<dbReference type="STRING" id="1423774.FD31_GL002529"/>
<name>A0A0R1WI46_9LACO</name>
<protein>
    <submittedName>
        <fullName evidence="2">Extracellular protein</fullName>
    </submittedName>
</protein>
<dbReference type="SUPFAM" id="SSF49899">
    <property type="entry name" value="Concanavalin A-like lectins/glucanases"/>
    <property type="match status" value="1"/>
</dbReference>
<sequence length="721" mass="80105">MTNVLADPLDKEDFENALNTAPRGLDIDSPAFKLGTFDGNEARVLRRNDDPNDRSGVLNVTSNTNQIGAIWSNFAADNYFDMDKTQTLSMWLYFGRPFGKDPLEVGDGMSFVLQNDPREYGAISTYDGKPAVGETLGVWGADFDNILHDGSFVTSKDIAKTAIQNSWALEFDTFINQLKMYTQINGKGVSFDMDKQGQHMGNSYPGDPSTYRPENSADVGSNGQRKQYFVLNHGEGFQFMKLTNHDWNHMTVKWDPSTKELTYWLYDKNLDGTSVGTIYTKTIKLNLDEFNFKTSDHRLHWGFTGTTGQFTENNLIVFESIPSFINAESHVTIDNLTSNKPVNAGDSVRPGDALDFNYQLSYTSGTKDWKDILANLNLPKQVTFSSGDIIYDDGLEPEHINASELNNGNLQHVLKESLNSTHPNAKIILHTIVNSVKTDTFVGKQHASFKSDNFIIDDDTPNFKIAVDSLMISTDPSGTITYPNMDTISDNVLIDGSVWYGAGYGINYNNITVDSSLNDEQNDTIKCTQKDIQTAGFNLNIPKDKLHKGTNILKVQAVSTVTNNGVTVVLKSKELQIDIEVGGSLKFGDVSKNVAFKSVNEGYNNQIVPRQDGWKVEVIDGRSSESSWTLQAEASRLINPDSKEELNGEMVYKDNSGKLLTLTNPTNIYTNTKDTDSSQTIDVVKSWNNNVGIFLRLNHSNSSGQYSGKITWSLLDGIQNV</sequence>
<evidence type="ECO:0000256" key="1">
    <source>
        <dbReference type="SAM" id="MobiDB-lite"/>
    </source>
</evidence>
<evidence type="ECO:0000313" key="3">
    <source>
        <dbReference type="Proteomes" id="UP000051302"/>
    </source>
</evidence>